<sequence length="459" mass="48302">MTTVADTGTLKTDRRAVLSWALFDWAAQPFFTLVTTFVFAPYFAASLASTPAEGQALWGYATAAAGLGIALSAPVLGSIADATGRRKRWILLFSIPFLICCWALWYAAPGGAHSITIALFAFAIGTLSIEVATVFNNAMMPSLVPAAKIGRLSSFGWAMGYVSGLVTLVIALGFFAASPETGRTLLGFEPVLGLDAATREGDRAVGPFSAVWFIIFAIPMFLFVPDVPKRAKIGAAVRKGLSELGESLAQARANTNIFLFLASNMIFKDGLVALFAFGGIYSAGQLGWGSIEIGTFGIILTITGTLGLLLGGPMDDRFGAKLVILFCLIVLMICGLGMISVDKTTVFFVIKSEPAPEGALFASLPEQVFIVLGAIIGAVSGPLQASCRSLLIRLAPHEHMTQYFGLLALSGKVTSFLAPLAVGVVTAITANQAAGMSVILVFFFVGLVLLTMVKEKRAG</sequence>
<evidence type="ECO:0000313" key="9">
    <source>
        <dbReference type="Proteomes" id="UP001209803"/>
    </source>
</evidence>
<feature type="transmembrane region" description="Helical" evidence="6">
    <location>
        <begin position="57"/>
        <end position="77"/>
    </location>
</feature>
<dbReference type="PROSITE" id="PS50850">
    <property type="entry name" value="MFS"/>
    <property type="match status" value="1"/>
</dbReference>
<dbReference type="InterPro" id="IPR036259">
    <property type="entry name" value="MFS_trans_sf"/>
</dbReference>
<evidence type="ECO:0000256" key="1">
    <source>
        <dbReference type="ARBA" id="ARBA00004127"/>
    </source>
</evidence>
<dbReference type="InterPro" id="IPR020846">
    <property type="entry name" value="MFS_dom"/>
</dbReference>
<feature type="transmembrane region" description="Helical" evidence="6">
    <location>
        <begin position="287"/>
        <end position="310"/>
    </location>
</feature>
<feature type="transmembrane region" description="Helical" evidence="6">
    <location>
        <begin position="114"/>
        <end position="135"/>
    </location>
</feature>
<evidence type="ECO:0000313" key="8">
    <source>
        <dbReference type="EMBL" id="WFE90302.1"/>
    </source>
</evidence>
<feature type="transmembrane region" description="Helical" evidence="6">
    <location>
        <begin position="322"/>
        <end position="341"/>
    </location>
</feature>
<dbReference type="PANTHER" id="PTHR23519:SF1">
    <property type="entry name" value="AUTOPHAGY-RELATED PROTEIN 22"/>
    <property type="match status" value="1"/>
</dbReference>
<dbReference type="InterPro" id="IPR024671">
    <property type="entry name" value="Atg22-like"/>
</dbReference>
<feature type="transmembrane region" description="Helical" evidence="6">
    <location>
        <begin position="368"/>
        <end position="391"/>
    </location>
</feature>
<evidence type="ECO:0000256" key="4">
    <source>
        <dbReference type="ARBA" id="ARBA00022989"/>
    </source>
</evidence>
<feature type="domain" description="Major facilitator superfamily (MFS) profile" evidence="7">
    <location>
        <begin position="1"/>
        <end position="458"/>
    </location>
</feature>
<reference evidence="8 9" key="1">
    <citation type="submission" date="2023-03" db="EMBL/GenBank/DDBJ databases">
        <title>Roseibium porphyridii sp. nov. and Roseibium rhodosorbium sp. nov. isolated from marine algae, Porphyridium cruentum and Rhodosorus marinus, respectively.</title>
        <authorList>
            <person name="Lee M.W."/>
            <person name="Choi B.J."/>
            <person name="Lee J.K."/>
            <person name="Choi D.G."/>
            <person name="Baek J.H."/>
            <person name="Bayburt H."/>
            <person name="Kim J.M."/>
            <person name="Han D.M."/>
            <person name="Kim K.H."/>
            <person name="Jeon C.O."/>
        </authorList>
    </citation>
    <scope>NUCLEOTIDE SEQUENCE [LARGE SCALE GENOMIC DNA]</scope>
    <source>
        <strain evidence="8 9">KMA01</strain>
    </source>
</reference>
<evidence type="ECO:0000259" key="7">
    <source>
        <dbReference type="PROSITE" id="PS50850"/>
    </source>
</evidence>
<organism evidence="8 9">
    <name type="scientific">Roseibium porphyridii</name>
    <dbReference type="NCBI Taxonomy" id="2866279"/>
    <lineage>
        <taxon>Bacteria</taxon>
        <taxon>Pseudomonadati</taxon>
        <taxon>Pseudomonadota</taxon>
        <taxon>Alphaproteobacteria</taxon>
        <taxon>Hyphomicrobiales</taxon>
        <taxon>Stappiaceae</taxon>
        <taxon>Roseibium</taxon>
    </lineage>
</organism>
<feature type="transmembrane region" description="Helical" evidence="6">
    <location>
        <begin position="21"/>
        <end position="45"/>
    </location>
</feature>
<dbReference type="SUPFAM" id="SSF103473">
    <property type="entry name" value="MFS general substrate transporter"/>
    <property type="match status" value="1"/>
</dbReference>
<keyword evidence="9" id="KW-1185">Reference proteome</keyword>
<dbReference type="Pfam" id="PF11700">
    <property type="entry name" value="ATG22"/>
    <property type="match status" value="1"/>
</dbReference>
<dbReference type="Gene3D" id="1.20.1250.20">
    <property type="entry name" value="MFS general substrate transporter like domains"/>
    <property type="match status" value="1"/>
</dbReference>
<protein>
    <submittedName>
        <fullName evidence="8">MFS transporter</fullName>
    </submittedName>
</protein>
<feature type="transmembrane region" description="Helical" evidence="6">
    <location>
        <begin position="257"/>
        <end position="281"/>
    </location>
</feature>
<proteinExistence type="predicted"/>
<accession>A0ABY8F829</accession>
<feature type="transmembrane region" description="Helical" evidence="6">
    <location>
        <begin position="204"/>
        <end position="224"/>
    </location>
</feature>
<keyword evidence="4 6" id="KW-1133">Transmembrane helix</keyword>
<keyword evidence="3 6" id="KW-0812">Transmembrane</keyword>
<gene>
    <name evidence="8" type="ORF">K1718_02825</name>
</gene>
<keyword evidence="5 6" id="KW-0472">Membrane</keyword>
<name>A0ABY8F829_9HYPH</name>
<comment type="subcellular location">
    <subcellularLocation>
        <location evidence="1">Endomembrane system</location>
        <topology evidence="1">Multi-pass membrane protein</topology>
    </subcellularLocation>
</comment>
<dbReference type="PANTHER" id="PTHR23519">
    <property type="entry name" value="AUTOPHAGY-RELATED PROTEIN 22"/>
    <property type="match status" value="1"/>
</dbReference>
<feature type="transmembrane region" description="Helical" evidence="6">
    <location>
        <begin position="434"/>
        <end position="453"/>
    </location>
</feature>
<dbReference type="Proteomes" id="UP001209803">
    <property type="component" value="Chromosome"/>
</dbReference>
<dbReference type="EMBL" id="CP120863">
    <property type="protein sequence ID" value="WFE90302.1"/>
    <property type="molecule type" value="Genomic_DNA"/>
</dbReference>
<evidence type="ECO:0000256" key="3">
    <source>
        <dbReference type="ARBA" id="ARBA00022692"/>
    </source>
</evidence>
<dbReference type="RefSeq" id="WP_265679818.1">
    <property type="nucleotide sequence ID" value="NZ_CP120863.1"/>
</dbReference>
<keyword evidence="2" id="KW-0813">Transport</keyword>
<evidence type="ECO:0000256" key="6">
    <source>
        <dbReference type="SAM" id="Phobius"/>
    </source>
</evidence>
<feature type="transmembrane region" description="Helical" evidence="6">
    <location>
        <begin position="155"/>
        <end position="177"/>
    </location>
</feature>
<evidence type="ECO:0000256" key="5">
    <source>
        <dbReference type="ARBA" id="ARBA00023136"/>
    </source>
</evidence>
<feature type="transmembrane region" description="Helical" evidence="6">
    <location>
        <begin position="403"/>
        <end position="428"/>
    </location>
</feature>
<dbReference type="InterPro" id="IPR050495">
    <property type="entry name" value="ATG22/LtaA_families"/>
</dbReference>
<feature type="transmembrane region" description="Helical" evidence="6">
    <location>
        <begin position="89"/>
        <end position="108"/>
    </location>
</feature>
<evidence type="ECO:0000256" key="2">
    <source>
        <dbReference type="ARBA" id="ARBA00022448"/>
    </source>
</evidence>